<reference evidence="1 2" key="1">
    <citation type="submission" date="2018-08" db="EMBL/GenBank/DDBJ databases">
        <title>Genome and evolution of the arbuscular mycorrhizal fungus Diversispora epigaea (formerly Glomus versiforme) and its bacterial endosymbionts.</title>
        <authorList>
            <person name="Sun X."/>
            <person name="Fei Z."/>
            <person name="Harrison M."/>
        </authorList>
    </citation>
    <scope>NUCLEOTIDE SEQUENCE [LARGE SCALE GENOMIC DNA]</scope>
    <source>
        <strain evidence="1 2">IT104</strain>
    </source>
</reference>
<name>A0A397ITG6_9GLOM</name>
<protein>
    <submittedName>
        <fullName evidence="1">Uncharacterized protein</fullName>
    </submittedName>
</protein>
<organism evidence="1 2">
    <name type="scientific">Diversispora epigaea</name>
    <dbReference type="NCBI Taxonomy" id="1348612"/>
    <lineage>
        <taxon>Eukaryota</taxon>
        <taxon>Fungi</taxon>
        <taxon>Fungi incertae sedis</taxon>
        <taxon>Mucoromycota</taxon>
        <taxon>Glomeromycotina</taxon>
        <taxon>Glomeromycetes</taxon>
        <taxon>Diversisporales</taxon>
        <taxon>Diversisporaceae</taxon>
        <taxon>Diversispora</taxon>
    </lineage>
</organism>
<gene>
    <name evidence="1" type="ORF">Glove_186g175</name>
</gene>
<dbReference type="OrthoDB" id="2365682at2759"/>
<dbReference type="STRING" id="1348612.A0A397ITG6"/>
<accession>A0A397ITG6</accession>
<dbReference type="Proteomes" id="UP000266861">
    <property type="component" value="Unassembled WGS sequence"/>
</dbReference>
<evidence type="ECO:0000313" key="1">
    <source>
        <dbReference type="EMBL" id="RHZ77066.1"/>
    </source>
</evidence>
<evidence type="ECO:0000313" key="2">
    <source>
        <dbReference type="Proteomes" id="UP000266861"/>
    </source>
</evidence>
<proteinExistence type="predicted"/>
<dbReference type="AlphaFoldDB" id="A0A397ITG6"/>
<dbReference type="EMBL" id="PQFF01000176">
    <property type="protein sequence ID" value="RHZ77066.1"/>
    <property type="molecule type" value="Genomic_DNA"/>
</dbReference>
<comment type="caution">
    <text evidence="1">The sequence shown here is derived from an EMBL/GenBank/DDBJ whole genome shotgun (WGS) entry which is preliminary data.</text>
</comment>
<keyword evidence="2" id="KW-1185">Reference proteome</keyword>
<sequence>MATLQKRKASSHVSMYVEFDEFSSNIDAIIYQPSHTDIDKRLEKHEFSATEKKSYQELSAKVEIEINKENQNSLLVCYKCGWRNNFHSIVHQKDFGVDAAFCILTNTNRTSSKKFSVYPKFIKKIKLPESTCFNEIYTYEMFDNILDEKEVFKVGRTTGFSHGKLVPIRSVISIDLTNKSIEFPEENGKIPSSSNMI</sequence>